<evidence type="ECO:0000256" key="4">
    <source>
        <dbReference type="ARBA" id="ARBA00022989"/>
    </source>
</evidence>
<feature type="transmembrane region" description="Helical" evidence="6">
    <location>
        <begin position="467"/>
        <end position="489"/>
    </location>
</feature>
<comment type="caution">
    <text evidence="7">The sequence shown here is derived from an EMBL/GenBank/DDBJ whole genome shotgun (WGS) entry which is preliminary data.</text>
</comment>
<dbReference type="Proteomes" id="UP000256328">
    <property type="component" value="Unassembled WGS sequence"/>
</dbReference>
<keyword evidence="2" id="KW-0813">Transport</keyword>
<gene>
    <name evidence="7" type="ORF">BP5796_05480</name>
</gene>
<feature type="transmembrane region" description="Helical" evidence="6">
    <location>
        <begin position="501"/>
        <end position="521"/>
    </location>
</feature>
<feature type="transmembrane region" description="Helical" evidence="6">
    <location>
        <begin position="422"/>
        <end position="446"/>
    </location>
</feature>
<feature type="transmembrane region" description="Helical" evidence="6">
    <location>
        <begin position="156"/>
        <end position="176"/>
    </location>
</feature>
<dbReference type="GO" id="GO:0005886">
    <property type="term" value="C:plasma membrane"/>
    <property type="evidence" value="ECO:0007669"/>
    <property type="project" value="TreeGrafter"/>
</dbReference>
<evidence type="ECO:0000256" key="5">
    <source>
        <dbReference type="ARBA" id="ARBA00023136"/>
    </source>
</evidence>
<evidence type="ECO:0000256" key="1">
    <source>
        <dbReference type="ARBA" id="ARBA00004141"/>
    </source>
</evidence>
<evidence type="ECO:0000256" key="3">
    <source>
        <dbReference type="ARBA" id="ARBA00022692"/>
    </source>
</evidence>
<dbReference type="PANTHER" id="PTHR19432">
    <property type="entry name" value="SUGAR TRANSPORTER"/>
    <property type="match status" value="1"/>
</dbReference>
<reference evidence="7 8" key="1">
    <citation type="journal article" date="2018" name="IMA Fungus">
        <title>IMA Genome-F 9: Draft genome sequence of Annulohypoxylon stygium, Aspergillus mulundensis, Berkeleyomyces basicola (syn. Thielaviopsis basicola), Ceratocystis smalleyi, two Cercospora beticola strains, Coleophoma cylindrospora, Fusarium fracticaudum, Phialophora cf. hyalina, and Morchella septimelata.</title>
        <authorList>
            <person name="Wingfield B.D."/>
            <person name="Bills G.F."/>
            <person name="Dong Y."/>
            <person name="Huang W."/>
            <person name="Nel W.J."/>
            <person name="Swalarsk-Parry B.S."/>
            <person name="Vaghefi N."/>
            <person name="Wilken P.M."/>
            <person name="An Z."/>
            <person name="de Beer Z.W."/>
            <person name="De Vos L."/>
            <person name="Chen L."/>
            <person name="Duong T.A."/>
            <person name="Gao Y."/>
            <person name="Hammerbacher A."/>
            <person name="Kikkert J.R."/>
            <person name="Li Y."/>
            <person name="Li H."/>
            <person name="Li K."/>
            <person name="Li Q."/>
            <person name="Liu X."/>
            <person name="Ma X."/>
            <person name="Naidoo K."/>
            <person name="Pethybridge S.J."/>
            <person name="Sun J."/>
            <person name="Steenkamp E.T."/>
            <person name="van der Nest M.A."/>
            <person name="van Wyk S."/>
            <person name="Wingfield M.J."/>
            <person name="Xiong C."/>
            <person name="Yue Q."/>
            <person name="Zhang X."/>
        </authorList>
    </citation>
    <scope>NUCLEOTIDE SEQUENCE [LARGE SCALE GENOMIC DNA]</scope>
    <source>
        <strain evidence="7 8">BP5796</strain>
    </source>
</reference>
<dbReference type="InterPro" id="IPR036259">
    <property type="entry name" value="MFS_trans_sf"/>
</dbReference>
<keyword evidence="8" id="KW-1185">Reference proteome</keyword>
<dbReference type="OrthoDB" id="28755at2759"/>
<feature type="transmembrane region" description="Helical" evidence="6">
    <location>
        <begin position="350"/>
        <end position="372"/>
    </location>
</feature>
<evidence type="ECO:0000256" key="2">
    <source>
        <dbReference type="ARBA" id="ARBA00022448"/>
    </source>
</evidence>
<feature type="transmembrane region" description="Helical" evidence="6">
    <location>
        <begin position="237"/>
        <end position="257"/>
    </location>
</feature>
<evidence type="ECO:0000313" key="8">
    <source>
        <dbReference type="Proteomes" id="UP000256328"/>
    </source>
</evidence>
<feature type="transmembrane region" description="Helical" evidence="6">
    <location>
        <begin position="118"/>
        <end position="136"/>
    </location>
</feature>
<keyword evidence="4 6" id="KW-1133">Transmembrane helix</keyword>
<dbReference type="AlphaFoldDB" id="A0A3D8S3A9"/>
<evidence type="ECO:0000313" key="7">
    <source>
        <dbReference type="EMBL" id="RDW80782.1"/>
    </source>
</evidence>
<comment type="subcellular location">
    <subcellularLocation>
        <location evidence="1">Membrane</location>
        <topology evidence="1">Multi-pass membrane protein</topology>
    </subcellularLocation>
</comment>
<feature type="transmembrane region" description="Helical" evidence="6">
    <location>
        <begin position="393"/>
        <end position="416"/>
    </location>
</feature>
<keyword evidence="3 6" id="KW-0812">Transmembrane</keyword>
<evidence type="ECO:0000256" key="6">
    <source>
        <dbReference type="SAM" id="Phobius"/>
    </source>
</evidence>
<organism evidence="7 8">
    <name type="scientific">Coleophoma crateriformis</name>
    <dbReference type="NCBI Taxonomy" id="565419"/>
    <lineage>
        <taxon>Eukaryota</taxon>
        <taxon>Fungi</taxon>
        <taxon>Dikarya</taxon>
        <taxon>Ascomycota</taxon>
        <taxon>Pezizomycotina</taxon>
        <taxon>Leotiomycetes</taxon>
        <taxon>Helotiales</taxon>
        <taxon>Dermateaceae</taxon>
        <taxon>Coleophoma</taxon>
    </lineage>
</organism>
<dbReference type="EMBL" id="PDLN01000007">
    <property type="protein sequence ID" value="RDW80782.1"/>
    <property type="molecule type" value="Genomic_DNA"/>
</dbReference>
<dbReference type="Pfam" id="PF13347">
    <property type="entry name" value="MFS_2"/>
    <property type="match status" value="1"/>
</dbReference>
<dbReference type="SUPFAM" id="SSF103473">
    <property type="entry name" value="MFS general substrate transporter"/>
    <property type="match status" value="1"/>
</dbReference>
<dbReference type="GO" id="GO:0008506">
    <property type="term" value="F:sucrose:proton symporter activity"/>
    <property type="evidence" value="ECO:0007669"/>
    <property type="project" value="TreeGrafter"/>
</dbReference>
<sequence length="524" mass="56996">MSPAFKFPRNETTHKTIFENDHLYRSIPDEENVQTENELQKRSLSKPLLIASTCGLGGLQVVWSVISSRGAPLLISLGLSKSLTALVWIAGPLCGIVIQPLMGVLSDRCRIPWGRRRPYILSGALATILSLLFLAWSGDTLKGVLISSNRDVGSDGIRTVAIILATAGIYALNISIQPLQIGLRTLIVENYARHQQAQASAWASRLTGLGNIVGYLAGFTDLPSLFPSFSITQFQGLCLIASVSLAITVGMSCIAVSENDPESMLLTPRENIKFTSFLRPLLRTSRAMPWRIRRVCQVQFCAWMGWYPFLFYSTTYISDLYSVPILIGDSSLSSTAKDRVHEDGLYSGTFASLIFAIVAVLANIILPLFVSLNTGTLNHDKHSIIQRRSFGKFDVASVWMASHLLFAIAMFSTILVTSPTGGTYVIGCVGLSWAMTLWAPFAIIGAEITKHNGKAGEDYDTGTILSLHNLAISAPQLVAALICSGVFWVAHQAGSSDATGWALRVGGFAMLAAAWLCRRLIFED</sequence>
<feature type="transmembrane region" description="Helical" evidence="6">
    <location>
        <begin position="86"/>
        <end position="106"/>
    </location>
</feature>
<name>A0A3D8S3A9_9HELO</name>
<dbReference type="Gene3D" id="1.20.1250.20">
    <property type="entry name" value="MFS general substrate transporter like domains"/>
    <property type="match status" value="1"/>
</dbReference>
<dbReference type="PANTHER" id="PTHR19432:SF35">
    <property type="entry name" value="SOLUTE CARRIER FAMILY 45 MEMBER 3 ISOFORM X1"/>
    <property type="match status" value="1"/>
</dbReference>
<keyword evidence="5 6" id="KW-0472">Membrane</keyword>
<proteinExistence type="predicted"/>
<protein>
    <recommendedName>
        <fullName evidence="9">MFS general substrate transporter</fullName>
    </recommendedName>
</protein>
<evidence type="ECO:0008006" key="9">
    <source>
        <dbReference type="Google" id="ProtNLM"/>
    </source>
</evidence>
<accession>A0A3D8S3A9</accession>